<dbReference type="InterPro" id="IPR045584">
    <property type="entry name" value="Pilin-like"/>
</dbReference>
<protein>
    <recommendedName>
        <fullName evidence="1">Type 4 secretion system PilS N-terminal domain-containing protein</fullName>
    </recommendedName>
</protein>
<proteinExistence type="predicted"/>
<accession>A0A252C1K0</accession>
<evidence type="ECO:0000259" key="1">
    <source>
        <dbReference type="Pfam" id="PF08805"/>
    </source>
</evidence>
<dbReference type="InterPro" id="IPR014911">
    <property type="entry name" value="PilS_N"/>
</dbReference>
<dbReference type="EMBL" id="JOOY01000153">
    <property type="protein sequence ID" value="OUI97419.1"/>
    <property type="molecule type" value="Genomic_DNA"/>
</dbReference>
<dbReference type="Proteomes" id="UP000194999">
    <property type="component" value="Unassembled WGS sequence"/>
</dbReference>
<dbReference type="AlphaFoldDB" id="A0A252C1K0"/>
<dbReference type="RefSeq" id="WP_086658196.1">
    <property type="nucleotide sequence ID" value="NZ_CP171014.1"/>
</dbReference>
<reference evidence="2 3" key="1">
    <citation type="submission" date="2014-06" db="EMBL/GenBank/DDBJ databases">
        <authorList>
            <person name="Ju J."/>
            <person name="Zhang J."/>
        </authorList>
    </citation>
    <scope>NUCLEOTIDE SEQUENCE [LARGE SCALE GENOMIC DNA]</scope>
    <source>
        <strain evidence="2">DmW_048</strain>
    </source>
</reference>
<name>A0A252C1K0_9PROT</name>
<gene>
    <name evidence="2" type="ORF">HK15_03280</name>
</gene>
<comment type="caution">
    <text evidence="2">The sequence shown here is derived from an EMBL/GenBank/DDBJ whole genome shotgun (WGS) entry which is preliminary data.</text>
</comment>
<evidence type="ECO:0000313" key="2">
    <source>
        <dbReference type="EMBL" id="OUI97419.1"/>
    </source>
</evidence>
<evidence type="ECO:0000313" key="3">
    <source>
        <dbReference type="Proteomes" id="UP000194999"/>
    </source>
</evidence>
<sequence length="169" mass="16938">MKDILGPIIGVLAGLFGLAAVALAAWELDHVYMVWQASSYESQLANKIDKTYRLVGAMNASNLSNSAAINGGMVPEGLLTGDGSTLKGPWSGSTVAVSGLASGGFQSAWTGVSAHDCTSFAGGHRSNGGVTINGTTITFGTGGDTASQIASACNGSSSGTVTITFLYPA</sequence>
<dbReference type="Pfam" id="PF08805">
    <property type="entry name" value="PilS"/>
    <property type="match status" value="1"/>
</dbReference>
<feature type="domain" description="Type 4 secretion system PilS N-terminal" evidence="1">
    <location>
        <begin position="48"/>
        <end position="164"/>
    </location>
</feature>
<dbReference type="SUPFAM" id="SSF54523">
    <property type="entry name" value="Pili subunits"/>
    <property type="match status" value="1"/>
</dbReference>
<organism evidence="2 3">
    <name type="scientific">Acetobacter orientalis</name>
    <dbReference type="NCBI Taxonomy" id="146474"/>
    <lineage>
        <taxon>Bacteria</taxon>
        <taxon>Pseudomonadati</taxon>
        <taxon>Pseudomonadota</taxon>
        <taxon>Alphaproteobacteria</taxon>
        <taxon>Acetobacterales</taxon>
        <taxon>Acetobacteraceae</taxon>
        <taxon>Acetobacter</taxon>
    </lineage>
</organism>
<dbReference type="Gene3D" id="3.30.1690.10">
    <property type="entry name" value="TcpA-like pilin"/>
    <property type="match status" value="1"/>
</dbReference>